<proteinExistence type="predicted"/>
<organism evidence="1 2">
    <name type="scientific">Cyclobacterium lianum</name>
    <dbReference type="NCBI Taxonomy" id="388280"/>
    <lineage>
        <taxon>Bacteria</taxon>
        <taxon>Pseudomonadati</taxon>
        <taxon>Bacteroidota</taxon>
        <taxon>Cytophagia</taxon>
        <taxon>Cytophagales</taxon>
        <taxon>Cyclobacteriaceae</taxon>
        <taxon>Cyclobacterium</taxon>
    </lineage>
</organism>
<reference evidence="1 2" key="1">
    <citation type="submission" date="2016-11" db="EMBL/GenBank/DDBJ databases">
        <authorList>
            <person name="Jaros S."/>
            <person name="Januszkiewicz K."/>
            <person name="Wedrychowicz H."/>
        </authorList>
    </citation>
    <scope>NUCLEOTIDE SEQUENCE [LARGE SCALE GENOMIC DNA]</scope>
    <source>
        <strain evidence="1 2">CGMCC 1.6102</strain>
    </source>
</reference>
<dbReference type="AlphaFoldDB" id="A0A1M7M832"/>
<keyword evidence="2" id="KW-1185">Reference proteome</keyword>
<sequence>MYSLRSPLHIPFTYQFVCAPVGAHSLPFTCFASHTLSFLTRSYFIPPNPFYGVRYTHNIFYWGSAAAYCFCSPAGRCGLIGLSCFLLSPMCFQSLRFSHSFLIPSTQPLSAPLTSVALSLHYTSQRTVIPQSACNPSPIGFYSIQKLQTLPTLLQAVIAPFLSYNRFVPFSRYPCLCRP</sequence>
<dbReference type="EMBL" id="FRCY01000004">
    <property type="protein sequence ID" value="SHM86895.1"/>
    <property type="molecule type" value="Genomic_DNA"/>
</dbReference>
<gene>
    <name evidence="1" type="ORF">SAMN04488057_104154</name>
</gene>
<name>A0A1M7M832_9BACT</name>
<evidence type="ECO:0000313" key="2">
    <source>
        <dbReference type="Proteomes" id="UP000184513"/>
    </source>
</evidence>
<evidence type="ECO:0000313" key="1">
    <source>
        <dbReference type="EMBL" id="SHM86895.1"/>
    </source>
</evidence>
<protein>
    <submittedName>
        <fullName evidence="1">Uncharacterized protein</fullName>
    </submittedName>
</protein>
<accession>A0A1M7M832</accession>
<dbReference type="Proteomes" id="UP000184513">
    <property type="component" value="Unassembled WGS sequence"/>
</dbReference>